<sequence length="337" mass="37979">MPANFEIAYLWVFLLLPLPFVVYWILPSLRIRSASLRLPTYEKALGYTGEKPRKSAFVRRRGAFTWIVLMLVWVLVLGALSSPQLVGEPEMKVKTSRNFLIAADISFSMAERDWGIDGEKVRRWDAVKALMHDFIQKREGDRMGLIFFGSSAYIQAPFTPDLQTVNQLLEEADVGMAGQMTHIGKAITKGVELFDKDTIETKVMLLLTDGVDAGTEILPLDAADLAKNDSILIYTIGIGDPSGVGVDLDEQTLQEIAEMTGGQYFQAKDEQRLQEIYAEVDKLEPIEYEEEENRPTTLLYYYPLGAALGLLLLLMFFQSLFQLIRNSRDGRKEASYG</sequence>
<dbReference type="Proteomes" id="UP000199673">
    <property type="component" value="Unassembled WGS sequence"/>
</dbReference>
<feature type="transmembrane region" description="Helical" evidence="5">
    <location>
        <begin position="299"/>
        <end position="321"/>
    </location>
</feature>
<organism evidence="7 8">
    <name type="scientific">Algoriphagus locisalis</name>
    <dbReference type="NCBI Taxonomy" id="305507"/>
    <lineage>
        <taxon>Bacteria</taxon>
        <taxon>Pseudomonadati</taxon>
        <taxon>Bacteroidota</taxon>
        <taxon>Cytophagia</taxon>
        <taxon>Cytophagales</taxon>
        <taxon>Cyclobacteriaceae</taxon>
        <taxon>Algoriphagus</taxon>
    </lineage>
</organism>
<feature type="transmembrane region" description="Helical" evidence="5">
    <location>
        <begin position="6"/>
        <end position="26"/>
    </location>
</feature>
<keyword evidence="4 5" id="KW-0472">Membrane</keyword>
<dbReference type="STRING" id="305507.SAMN04489724_3379"/>
<evidence type="ECO:0000256" key="3">
    <source>
        <dbReference type="ARBA" id="ARBA00022989"/>
    </source>
</evidence>
<evidence type="ECO:0000256" key="5">
    <source>
        <dbReference type="SAM" id="Phobius"/>
    </source>
</evidence>
<gene>
    <name evidence="7" type="ORF">SAMN04489724_3379</name>
</gene>
<proteinExistence type="predicted"/>
<keyword evidence="1" id="KW-1003">Cell membrane</keyword>
<dbReference type="EMBL" id="FPBF01000005">
    <property type="protein sequence ID" value="SFU02257.1"/>
    <property type="molecule type" value="Genomic_DNA"/>
</dbReference>
<evidence type="ECO:0000259" key="6">
    <source>
        <dbReference type="PROSITE" id="PS50234"/>
    </source>
</evidence>
<dbReference type="AlphaFoldDB" id="A0A1I7CRZ9"/>
<dbReference type="PANTHER" id="PTHR22550:SF5">
    <property type="entry name" value="LEUCINE ZIPPER PROTEIN 4"/>
    <property type="match status" value="1"/>
</dbReference>
<dbReference type="SUPFAM" id="SSF53300">
    <property type="entry name" value="vWA-like"/>
    <property type="match status" value="1"/>
</dbReference>
<dbReference type="RefSeq" id="WP_091695633.1">
    <property type="nucleotide sequence ID" value="NZ_FPBF01000005.1"/>
</dbReference>
<keyword evidence="2 5" id="KW-0812">Transmembrane</keyword>
<dbReference type="InterPro" id="IPR002035">
    <property type="entry name" value="VWF_A"/>
</dbReference>
<evidence type="ECO:0000256" key="1">
    <source>
        <dbReference type="ARBA" id="ARBA00022475"/>
    </source>
</evidence>
<evidence type="ECO:0000313" key="8">
    <source>
        <dbReference type="Proteomes" id="UP000199673"/>
    </source>
</evidence>
<keyword evidence="3 5" id="KW-1133">Transmembrane helix</keyword>
<protein>
    <submittedName>
        <fullName evidence="7">Ca-activated chloride channel family protein</fullName>
    </submittedName>
</protein>
<reference evidence="8" key="1">
    <citation type="submission" date="2016-10" db="EMBL/GenBank/DDBJ databases">
        <authorList>
            <person name="Varghese N."/>
            <person name="Submissions S."/>
        </authorList>
    </citation>
    <scope>NUCLEOTIDE SEQUENCE [LARGE SCALE GENOMIC DNA]</scope>
    <source>
        <strain evidence="8">DSM 23445</strain>
    </source>
</reference>
<dbReference type="OrthoDB" id="6206554at2"/>
<name>A0A1I7CRZ9_9BACT</name>
<feature type="domain" description="VWFA" evidence="6">
    <location>
        <begin position="98"/>
        <end position="280"/>
    </location>
</feature>
<evidence type="ECO:0000313" key="7">
    <source>
        <dbReference type="EMBL" id="SFU02257.1"/>
    </source>
</evidence>
<dbReference type="SMART" id="SM00327">
    <property type="entry name" value="VWA"/>
    <property type="match status" value="1"/>
</dbReference>
<dbReference type="PROSITE" id="PS50234">
    <property type="entry name" value="VWFA"/>
    <property type="match status" value="1"/>
</dbReference>
<dbReference type="Gene3D" id="3.40.50.410">
    <property type="entry name" value="von Willebrand factor, type A domain"/>
    <property type="match status" value="1"/>
</dbReference>
<dbReference type="PANTHER" id="PTHR22550">
    <property type="entry name" value="SPORE GERMINATION PROTEIN"/>
    <property type="match status" value="1"/>
</dbReference>
<dbReference type="InterPro" id="IPR050768">
    <property type="entry name" value="UPF0353/GerABKA_families"/>
</dbReference>
<evidence type="ECO:0000256" key="4">
    <source>
        <dbReference type="ARBA" id="ARBA00023136"/>
    </source>
</evidence>
<dbReference type="InterPro" id="IPR036465">
    <property type="entry name" value="vWFA_dom_sf"/>
</dbReference>
<accession>A0A1I7CRZ9</accession>
<dbReference type="Pfam" id="PF00092">
    <property type="entry name" value="VWA"/>
    <property type="match status" value="1"/>
</dbReference>
<keyword evidence="8" id="KW-1185">Reference proteome</keyword>
<feature type="transmembrane region" description="Helical" evidence="5">
    <location>
        <begin position="63"/>
        <end position="81"/>
    </location>
</feature>
<evidence type="ECO:0000256" key="2">
    <source>
        <dbReference type="ARBA" id="ARBA00022692"/>
    </source>
</evidence>